<organism evidence="2 3">
    <name type="scientific">Alcaligenes xylosoxydans xylosoxydans</name>
    <name type="common">Achromobacter xylosoxidans</name>
    <dbReference type="NCBI Taxonomy" id="85698"/>
    <lineage>
        <taxon>Bacteria</taxon>
        <taxon>Pseudomonadati</taxon>
        <taxon>Pseudomonadota</taxon>
        <taxon>Betaproteobacteria</taxon>
        <taxon>Burkholderiales</taxon>
        <taxon>Alcaligenaceae</taxon>
        <taxon>Achromobacter</taxon>
    </lineage>
</organism>
<feature type="domain" description="Glycosyltransferase 2-like" evidence="1">
    <location>
        <begin position="11"/>
        <end position="120"/>
    </location>
</feature>
<dbReference type="OrthoDB" id="9802649at2"/>
<comment type="caution">
    <text evidence="2">The sequence shown here is derived from an EMBL/GenBank/DDBJ whole genome shotgun (WGS) entry which is preliminary data.</text>
</comment>
<protein>
    <submittedName>
        <fullName evidence="2">Glycosyl transferase family 2</fullName>
    </submittedName>
</protein>
<dbReference type="Gene3D" id="3.90.550.10">
    <property type="entry name" value="Spore Coat Polysaccharide Biosynthesis Protein SpsA, Chain A"/>
    <property type="match status" value="1"/>
</dbReference>
<dbReference type="AlphaFoldDB" id="A0A1R1K0S8"/>
<dbReference type="InterPro" id="IPR001173">
    <property type="entry name" value="Glyco_trans_2-like"/>
</dbReference>
<evidence type="ECO:0000313" key="3">
    <source>
        <dbReference type="Proteomes" id="UP000187251"/>
    </source>
</evidence>
<accession>A0A1R1K0S8</accession>
<dbReference type="InterPro" id="IPR050834">
    <property type="entry name" value="Glycosyltransf_2"/>
</dbReference>
<dbReference type="Pfam" id="PF00535">
    <property type="entry name" value="Glycos_transf_2"/>
    <property type="match status" value="1"/>
</dbReference>
<evidence type="ECO:0000313" key="2">
    <source>
        <dbReference type="EMBL" id="OMG93027.1"/>
    </source>
</evidence>
<sequence>MGRPLSQQVAILLCTYQGEKYVPEQLDSFDAQTYPHWKVCASDDSPDDATRRVLADYQSRWKPGQLTVYDGPRKGFVANFMSLICRPEVEADYYSMSDQDDIWYPEKLQRAVEWLDTIPEGVPALYCSRTELIDDLGTTLGYSPLFSRPPAFANALVQNVAGGNTMVFNNAARRLLIAAGSDIDVVAHDWWVYIVVSACGGRVHYDSQPSLRYRQHGGNLIGANAGIGARLLRIRMLFQGHLKKWSDQHITAIAPLLPQLTPENRRTFERFIRARKRSLLPRVVGIVRSGIYRQTTLGNIGLLAAAISNRI</sequence>
<dbReference type="PANTHER" id="PTHR43685">
    <property type="entry name" value="GLYCOSYLTRANSFERASE"/>
    <property type="match status" value="1"/>
</dbReference>
<dbReference type="Proteomes" id="UP000187251">
    <property type="component" value="Unassembled WGS sequence"/>
</dbReference>
<proteinExistence type="predicted"/>
<dbReference type="SUPFAM" id="SSF53448">
    <property type="entry name" value="Nucleotide-diphospho-sugar transferases"/>
    <property type="match status" value="1"/>
</dbReference>
<dbReference type="CDD" id="cd04196">
    <property type="entry name" value="GT_2_like_d"/>
    <property type="match status" value="1"/>
</dbReference>
<dbReference type="GO" id="GO:0016740">
    <property type="term" value="F:transferase activity"/>
    <property type="evidence" value="ECO:0007669"/>
    <property type="project" value="UniProtKB-KW"/>
</dbReference>
<name>A0A1R1K0S8_ALCXX</name>
<dbReference type="InterPro" id="IPR029044">
    <property type="entry name" value="Nucleotide-diphossugar_trans"/>
</dbReference>
<reference evidence="2 3" key="1">
    <citation type="submission" date="2016-09" db="EMBL/GenBank/DDBJ databases">
        <title>Phylogenomics of Achromobacter.</title>
        <authorList>
            <person name="Jeukens J."/>
            <person name="Freschi L."/>
            <person name="Vincent A.T."/>
            <person name="Emond-Rheault J.-G."/>
            <person name="Kukavica-Ibrulj I."/>
            <person name="Charette S.J."/>
            <person name="Levesque R.C."/>
        </authorList>
    </citation>
    <scope>NUCLEOTIDE SEQUENCE [LARGE SCALE GENOMIC DNA]</scope>
    <source>
        <strain evidence="2 3">AUS488</strain>
    </source>
</reference>
<dbReference type="PANTHER" id="PTHR43685:SF2">
    <property type="entry name" value="GLYCOSYLTRANSFERASE 2-LIKE DOMAIN-CONTAINING PROTEIN"/>
    <property type="match status" value="1"/>
</dbReference>
<gene>
    <name evidence="2" type="ORF">BIZ92_01470</name>
</gene>
<keyword evidence="2" id="KW-0808">Transferase</keyword>
<dbReference type="EMBL" id="MJMN01000001">
    <property type="protein sequence ID" value="OMG93027.1"/>
    <property type="molecule type" value="Genomic_DNA"/>
</dbReference>
<evidence type="ECO:0000259" key="1">
    <source>
        <dbReference type="Pfam" id="PF00535"/>
    </source>
</evidence>